<gene>
    <name evidence="10" type="ORF">H4219_004512</name>
</gene>
<dbReference type="AlphaFoldDB" id="A0A9W7ZZI5"/>
<dbReference type="InterPro" id="IPR002173">
    <property type="entry name" value="Carboh/pur_kinase_PfkB_CS"/>
</dbReference>
<dbReference type="CDD" id="cd01941">
    <property type="entry name" value="YeiC_kinase_like"/>
    <property type="match status" value="1"/>
</dbReference>
<evidence type="ECO:0000259" key="9">
    <source>
        <dbReference type="Pfam" id="PF00294"/>
    </source>
</evidence>
<keyword evidence="6" id="KW-0456">Lyase</keyword>
<dbReference type="OrthoDB" id="198885at2759"/>
<dbReference type="SUPFAM" id="SSF53613">
    <property type="entry name" value="Ribokinase-like"/>
    <property type="match status" value="1"/>
</dbReference>
<evidence type="ECO:0000256" key="2">
    <source>
        <dbReference type="ARBA" id="ARBA00022723"/>
    </source>
</evidence>
<dbReference type="Proteomes" id="UP001150538">
    <property type="component" value="Unassembled WGS sequence"/>
</dbReference>
<evidence type="ECO:0000256" key="1">
    <source>
        <dbReference type="ARBA" id="ARBA00022679"/>
    </source>
</evidence>
<dbReference type="GO" id="GO:0016798">
    <property type="term" value="F:hydrolase activity, acting on glycosyl bonds"/>
    <property type="evidence" value="ECO:0007669"/>
    <property type="project" value="UniProtKB-KW"/>
</dbReference>
<accession>A0A9W7ZZI5</accession>
<keyword evidence="3" id="KW-0418">Kinase</keyword>
<organism evidence="10 11">
    <name type="scientific">Mycoemilia scoparia</name>
    <dbReference type="NCBI Taxonomy" id="417184"/>
    <lineage>
        <taxon>Eukaryota</taxon>
        <taxon>Fungi</taxon>
        <taxon>Fungi incertae sedis</taxon>
        <taxon>Zoopagomycota</taxon>
        <taxon>Kickxellomycotina</taxon>
        <taxon>Kickxellomycetes</taxon>
        <taxon>Kickxellales</taxon>
        <taxon>Kickxellaceae</taxon>
        <taxon>Mycoemilia</taxon>
    </lineage>
</organism>
<dbReference type="SUPFAM" id="SSF110581">
    <property type="entry name" value="Indigoidine synthase A-like"/>
    <property type="match status" value="1"/>
</dbReference>
<dbReference type="Pfam" id="PF04227">
    <property type="entry name" value="Indigoidine_A"/>
    <property type="match status" value="1"/>
</dbReference>
<evidence type="ECO:0000313" key="10">
    <source>
        <dbReference type="EMBL" id="KAJ1915043.1"/>
    </source>
</evidence>
<evidence type="ECO:0000256" key="3">
    <source>
        <dbReference type="ARBA" id="ARBA00022777"/>
    </source>
</evidence>
<evidence type="ECO:0000256" key="4">
    <source>
        <dbReference type="ARBA" id="ARBA00022801"/>
    </source>
</evidence>
<dbReference type="PANTHER" id="PTHR42909">
    <property type="entry name" value="ZGC:136858"/>
    <property type="match status" value="1"/>
</dbReference>
<dbReference type="PANTHER" id="PTHR42909:SF1">
    <property type="entry name" value="CARBOHYDRATE KINASE PFKB DOMAIN-CONTAINING PROTEIN"/>
    <property type="match status" value="1"/>
</dbReference>
<reference evidence="10" key="1">
    <citation type="submission" date="2022-07" db="EMBL/GenBank/DDBJ databases">
        <title>Phylogenomic reconstructions and comparative analyses of Kickxellomycotina fungi.</title>
        <authorList>
            <person name="Reynolds N.K."/>
            <person name="Stajich J.E."/>
            <person name="Barry K."/>
            <person name="Grigoriev I.V."/>
            <person name="Crous P."/>
            <person name="Smith M.E."/>
        </authorList>
    </citation>
    <scope>NUCLEOTIDE SEQUENCE</scope>
    <source>
        <strain evidence="10">NBRC 100468</strain>
    </source>
</reference>
<keyword evidence="2" id="KW-0479">Metal-binding</keyword>
<sequence>MNVDTAREVEAIVTNGGCVPATVAIMDGKIRVGLVDEELEKLGRLKGQVFKTSRRDLAVVLGQNLVGATTVSTTMIAAHLSGIKVFVTGGIGGVHRGAEKTWDVSADLEELGRTPVAVVCAGAKSILDIPKTLEYLETKGVPVVTFGETQDFPAFFSPKSGLKSPWHVNTPDSAANIIKTSLDLGMGNGIVFSVPIPDELAADANMIEIAIQKSVKEAVEKGISGKETTPFLLKRLVQMTAGASLESNIGLVKNNAVVGSKISFSLAALYKESRTHKKQRRFYSSNPKKMNQDPHCHRSSPLMVVGGCNMDIMSRIKNNSPSRKAMTASTSYPGEVTLSVGGVGHNIARTAHLLGAKTLFISAIGDDSNGKIIKDDLENAGIDTTYIQVSPNSRTAVYNAIHNSYGDLSLAVADMDIHDSICEKDVKVQLKESSPSIVAFDGNISARIMESLISGCKELGVPILFEPTSLPKSTKVLQAIKQRFRSVTTDSLDLLLDYTTPNALELEEMASYALKCGLANNHESMNSIYHYAALYPKLKKKDISNAFILSQIFSIVIVKLGKDGVMVLSSQESETKQHLLYYIEPLDVDQLTIINTNGAGDSLVGAILAGLNMLGPDTLSINKLVEVVSKAQYVAIASMQSSLSVSNLISPGFIKY</sequence>
<proteinExistence type="predicted"/>
<dbReference type="GO" id="GO:0016301">
    <property type="term" value="F:kinase activity"/>
    <property type="evidence" value="ECO:0007669"/>
    <property type="project" value="UniProtKB-KW"/>
</dbReference>
<protein>
    <recommendedName>
        <fullName evidence="9">Carbohydrate kinase PfkB domain-containing protein</fullName>
    </recommendedName>
</protein>
<keyword evidence="4" id="KW-0378">Hydrolase</keyword>
<feature type="region of interest" description="Disordered" evidence="8">
    <location>
        <begin position="278"/>
        <end position="297"/>
    </location>
</feature>
<name>A0A9W7ZZI5_9FUNG</name>
<dbReference type="PROSITE" id="PS00584">
    <property type="entry name" value="PFKB_KINASES_2"/>
    <property type="match status" value="1"/>
</dbReference>
<evidence type="ECO:0000256" key="7">
    <source>
        <dbReference type="ARBA" id="ARBA00023295"/>
    </source>
</evidence>
<dbReference type="GO" id="GO:0005737">
    <property type="term" value="C:cytoplasm"/>
    <property type="evidence" value="ECO:0007669"/>
    <property type="project" value="TreeGrafter"/>
</dbReference>
<dbReference type="InterPro" id="IPR007342">
    <property type="entry name" value="PsuG"/>
</dbReference>
<dbReference type="InterPro" id="IPR029056">
    <property type="entry name" value="Ribokinase-like"/>
</dbReference>
<dbReference type="Pfam" id="PF00294">
    <property type="entry name" value="PfkB"/>
    <property type="match status" value="1"/>
</dbReference>
<dbReference type="GO" id="GO:0046872">
    <property type="term" value="F:metal ion binding"/>
    <property type="evidence" value="ECO:0007669"/>
    <property type="project" value="UniProtKB-KW"/>
</dbReference>
<feature type="domain" description="Carbohydrate kinase PfkB" evidence="9">
    <location>
        <begin position="303"/>
        <end position="643"/>
    </location>
</feature>
<evidence type="ECO:0000256" key="8">
    <source>
        <dbReference type="SAM" id="MobiDB-lite"/>
    </source>
</evidence>
<keyword evidence="1" id="KW-0808">Transferase</keyword>
<dbReference type="InterPro" id="IPR022830">
    <property type="entry name" value="Indigdn_synthA-like"/>
</dbReference>
<dbReference type="Gene3D" id="3.40.1190.20">
    <property type="match status" value="1"/>
</dbReference>
<dbReference type="InterPro" id="IPR011611">
    <property type="entry name" value="PfkB_dom"/>
</dbReference>
<keyword evidence="7" id="KW-0326">Glycosidase</keyword>
<keyword evidence="5" id="KW-0464">Manganese</keyword>
<evidence type="ECO:0000313" key="11">
    <source>
        <dbReference type="Proteomes" id="UP001150538"/>
    </source>
</evidence>
<evidence type="ECO:0000256" key="5">
    <source>
        <dbReference type="ARBA" id="ARBA00023211"/>
    </source>
</evidence>
<evidence type="ECO:0000256" key="6">
    <source>
        <dbReference type="ARBA" id="ARBA00023239"/>
    </source>
</evidence>
<dbReference type="Gene3D" id="3.40.1790.10">
    <property type="entry name" value="Indigoidine synthase domain"/>
    <property type="match status" value="1"/>
</dbReference>
<dbReference type="EMBL" id="JANBPU010000165">
    <property type="protein sequence ID" value="KAJ1915043.1"/>
    <property type="molecule type" value="Genomic_DNA"/>
</dbReference>
<keyword evidence="11" id="KW-1185">Reference proteome</keyword>
<dbReference type="GO" id="GO:0004730">
    <property type="term" value="F:pseudouridylate synthase activity"/>
    <property type="evidence" value="ECO:0007669"/>
    <property type="project" value="InterPro"/>
</dbReference>
<comment type="caution">
    <text evidence="10">The sequence shown here is derived from an EMBL/GenBank/DDBJ whole genome shotgun (WGS) entry which is preliminary data.</text>
</comment>